<protein>
    <submittedName>
        <fullName evidence="1">Uncharacterized protein</fullName>
    </submittedName>
</protein>
<organism evidence="1 2">
    <name type="scientific">Candidatus Falkowbacteria bacterium CG10_big_fil_rev_8_21_14_0_10_37_6</name>
    <dbReference type="NCBI Taxonomy" id="1974563"/>
    <lineage>
        <taxon>Bacteria</taxon>
        <taxon>Candidatus Falkowiibacteriota</taxon>
    </lineage>
</organism>
<comment type="caution">
    <text evidence="1">The sequence shown here is derived from an EMBL/GenBank/DDBJ whole genome shotgun (WGS) entry which is preliminary data.</text>
</comment>
<dbReference type="AlphaFoldDB" id="A0A2H0V7M7"/>
<dbReference type="Proteomes" id="UP000228614">
    <property type="component" value="Unassembled WGS sequence"/>
</dbReference>
<feature type="non-terminal residue" evidence="1">
    <location>
        <position position="1"/>
    </location>
</feature>
<name>A0A2H0V7M7_9BACT</name>
<proteinExistence type="predicted"/>
<gene>
    <name evidence="1" type="ORF">COT95_00685</name>
</gene>
<sequence>QCFLLATGAFFRPDFEKKQANSIKFWSKDFLQEYSGIAWHAKTMHILNFKYRAEEYEEDYDIELIAGHQNFFVIGCGTDARGVFGSIWDWNVSNPDRVIGLIVITP</sequence>
<reference evidence="2" key="1">
    <citation type="submission" date="2017-09" db="EMBL/GenBank/DDBJ databases">
        <title>Depth-based differentiation of microbial function through sediment-hosted aquifers and enrichment of novel symbionts in the deep terrestrial subsurface.</title>
        <authorList>
            <person name="Probst A.J."/>
            <person name="Ladd B."/>
            <person name="Jarett J.K."/>
            <person name="Geller-Mcgrath D.E."/>
            <person name="Sieber C.M.K."/>
            <person name="Emerson J.B."/>
            <person name="Anantharaman K."/>
            <person name="Thomas B.C."/>
            <person name="Malmstrom R."/>
            <person name="Stieglmeier M."/>
            <person name="Klingl A."/>
            <person name="Woyke T."/>
            <person name="Ryan C.M."/>
            <person name="Banfield J.F."/>
        </authorList>
    </citation>
    <scope>NUCLEOTIDE SEQUENCE [LARGE SCALE GENOMIC DNA]</scope>
</reference>
<accession>A0A2H0V7M7</accession>
<dbReference type="EMBL" id="PFAN01000039">
    <property type="protein sequence ID" value="PIR95068.1"/>
    <property type="molecule type" value="Genomic_DNA"/>
</dbReference>
<evidence type="ECO:0000313" key="2">
    <source>
        <dbReference type="Proteomes" id="UP000228614"/>
    </source>
</evidence>
<evidence type="ECO:0000313" key="1">
    <source>
        <dbReference type="EMBL" id="PIR95068.1"/>
    </source>
</evidence>